<evidence type="ECO:0000256" key="1">
    <source>
        <dbReference type="ARBA" id="ARBA00022723"/>
    </source>
</evidence>
<keyword evidence="2 4" id="KW-0378">Hydrolase</keyword>
<gene>
    <name evidence="4" type="ORF">DBZ36_09565</name>
</gene>
<dbReference type="GO" id="GO:0046872">
    <property type="term" value="F:metal ion binding"/>
    <property type="evidence" value="ECO:0007669"/>
    <property type="project" value="UniProtKB-KW"/>
</dbReference>
<dbReference type="RefSeq" id="WP_120354723.1">
    <property type="nucleotide sequence ID" value="NZ_RAQO01000005.1"/>
</dbReference>
<organism evidence="4 5">
    <name type="scientific">Alginatibacterium sediminis</name>
    <dbReference type="NCBI Taxonomy" id="2164068"/>
    <lineage>
        <taxon>Bacteria</taxon>
        <taxon>Pseudomonadati</taxon>
        <taxon>Pseudomonadota</taxon>
        <taxon>Gammaproteobacteria</taxon>
        <taxon>Alteromonadales</taxon>
        <taxon>Alteromonadaceae</taxon>
        <taxon>Alginatibacterium</taxon>
    </lineage>
</organism>
<dbReference type="Pfam" id="PF13242">
    <property type="entry name" value="Hydrolase_like"/>
    <property type="match status" value="1"/>
</dbReference>
<dbReference type="Proteomes" id="UP000286482">
    <property type="component" value="Unassembled WGS sequence"/>
</dbReference>
<keyword evidence="1" id="KW-0479">Metal-binding</keyword>
<dbReference type="InterPro" id="IPR023214">
    <property type="entry name" value="HAD_sf"/>
</dbReference>
<dbReference type="SUPFAM" id="SSF56784">
    <property type="entry name" value="HAD-like"/>
    <property type="match status" value="1"/>
</dbReference>
<accession>A0A420EDB3</accession>
<evidence type="ECO:0000256" key="2">
    <source>
        <dbReference type="ARBA" id="ARBA00022801"/>
    </source>
</evidence>
<keyword evidence="5" id="KW-1185">Reference proteome</keyword>
<reference evidence="4 5" key="1">
    <citation type="submission" date="2018-09" db="EMBL/GenBank/DDBJ databases">
        <authorList>
            <person name="Wang Z."/>
        </authorList>
    </citation>
    <scope>NUCLEOTIDE SEQUENCE [LARGE SCALE GENOMIC DNA]</scope>
    <source>
        <strain evidence="4 5">ALS 81</strain>
    </source>
</reference>
<dbReference type="PANTHER" id="PTHR46470">
    <property type="entry name" value="N-ACYLNEURAMINATE-9-PHOSPHATASE"/>
    <property type="match status" value="1"/>
</dbReference>
<dbReference type="AlphaFoldDB" id="A0A420EDB3"/>
<dbReference type="InterPro" id="IPR051400">
    <property type="entry name" value="HAD-like_hydrolase"/>
</dbReference>
<comment type="caution">
    <text evidence="4">The sequence shown here is derived from an EMBL/GenBank/DDBJ whole genome shotgun (WGS) entry which is preliminary data.</text>
</comment>
<dbReference type="InterPro" id="IPR036412">
    <property type="entry name" value="HAD-like_sf"/>
</dbReference>
<dbReference type="GO" id="GO:0016791">
    <property type="term" value="F:phosphatase activity"/>
    <property type="evidence" value="ECO:0007669"/>
    <property type="project" value="TreeGrafter"/>
</dbReference>
<keyword evidence="3" id="KW-0460">Magnesium</keyword>
<protein>
    <submittedName>
        <fullName evidence="4">HAD family hydrolase</fullName>
    </submittedName>
</protein>
<dbReference type="EMBL" id="RAQO01000005">
    <property type="protein sequence ID" value="RKF18644.1"/>
    <property type="molecule type" value="Genomic_DNA"/>
</dbReference>
<proteinExistence type="predicted"/>
<sequence>MERDLVTEKTYLFDWGDTLMRDFSDQAGKMCDWQKLEAMPNAQKALASLSQASQIYVATGAQQSTPKEIERAFERVGLAKYISGYYCPANLALQKGDAGFLPAILSKINQPAENCCMVGDNWERDIVPALEIGMQTIWYQSESPSLMHETVRCIKNLKDLIE</sequence>
<evidence type="ECO:0000313" key="5">
    <source>
        <dbReference type="Proteomes" id="UP000286482"/>
    </source>
</evidence>
<dbReference type="OrthoDB" id="6196267at2"/>
<name>A0A420EDB3_9ALTE</name>
<dbReference type="Gene3D" id="3.40.50.1000">
    <property type="entry name" value="HAD superfamily/HAD-like"/>
    <property type="match status" value="1"/>
</dbReference>
<dbReference type="PANTHER" id="PTHR46470:SF2">
    <property type="entry name" value="GLYCERALDEHYDE 3-PHOSPHATE PHOSPHATASE"/>
    <property type="match status" value="1"/>
</dbReference>
<evidence type="ECO:0000313" key="4">
    <source>
        <dbReference type="EMBL" id="RKF18644.1"/>
    </source>
</evidence>
<evidence type="ECO:0000256" key="3">
    <source>
        <dbReference type="ARBA" id="ARBA00022842"/>
    </source>
</evidence>